<evidence type="ECO:0000313" key="8">
    <source>
        <dbReference type="EMBL" id="AUN99066.1"/>
    </source>
</evidence>
<name>A0A2K9NU57_BACTC</name>
<keyword evidence="6" id="KW-0472">Membrane</keyword>
<evidence type="ECO:0000256" key="7">
    <source>
        <dbReference type="ARBA" id="ARBA00023237"/>
    </source>
</evidence>
<keyword evidence="9" id="KW-1185">Reference proteome</keyword>
<proteinExistence type="inferred from homology"/>
<protein>
    <submittedName>
        <fullName evidence="8">Uncharacterized protein</fullName>
    </submittedName>
</protein>
<dbReference type="InterPro" id="IPR051906">
    <property type="entry name" value="TolC-like"/>
</dbReference>
<evidence type="ECO:0000256" key="4">
    <source>
        <dbReference type="ARBA" id="ARBA00022452"/>
    </source>
</evidence>
<dbReference type="GO" id="GO:0015288">
    <property type="term" value="F:porin activity"/>
    <property type="evidence" value="ECO:0007669"/>
    <property type="project" value="TreeGrafter"/>
</dbReference>
<dbReference type="Proteomes" id="UP000235584">
    <property type="component" value="Chromosome"/>
</dbReference>
<evidence type="ECO:0000256" key="5">
    <source>
        <dbReference type="ARBA" id="ARBA00022692"/>
    </source>
</evidence>
<dbReference type="GO" id="GO:0015562">
    <property type="term" value="F:efflux transmembrane transporter activity"/>
    <property type="evidence" value="ECO:0007669"/>
    <property type="project" value="InterPro"/>
</dbReference>
<dbReference type="GO" id="GO:1990281">
    <property type="term" value="C:efflux pump complex"/>
    <property type="evidence" value="ECO:0007669"/>
    <property type="project" value="TreeGrafter"/>
</dbReference>
<dbReference type="Gene3D" id="1.20.1600.10">
    <property type="entry name" value="Outer membrane efflux proteins (OEP)"/>
    <property type="match status" value="1"/>
</dbReference>
<dbReference type="SUPFAM" id="SSF56954">
    <property type="entry name" value="Outer membrane efflux proteins (OEP)"/>
    <property type="match status" value="1"/>
</dbReference>
<keyword evidence="4" id="KW-1134">Transmembrane beta strand</keyword>
<organism evidence="8 9">
    <name type="scientific">Bacteriovorax stolpii</name>
    <name type="common">Bdellovibrio stolpii</name>
    <dbReference type="NCBI Taxonomy" id="960"/>
    <lineage>
        <taxon>Bacteria</taxon>
        <taxon>Pseudomonadati</taxon>
        <taxon>Bdellovibrionota</taxon>
        <taxon>Bacteriovoracia</taxon>
        <taxon>Bacteriovoracales</taxon>
        <taxon>Bacteriovoracaceae</taxon>
        <taxon>Bacteriovorax</taxon>
    </lineage>
</organism>
<dbReference type="Pfam" id="PF02321">
    <property type="entry name" value="OEP"/>
    <property type="match status" value="1"/>
</dbReference>
<keyword evidence="5" id="KW-0812">Transmembrane</keyword>
<comment type="subcellular location">
    <subcellularLocation>
        <location evidence="1">Cell outer membrane</location>
    </subcellularLocation>
</comment>
<evidence type="ECO:0000256" key="2">
    <source>
        <dbReference type="ARBA" id="ARBA00007613"/>
    </source>
</evidence>
<dbReference type="OrthoDB" id="9765575at2"/>
<evidence type="ECO:0000256" key="6">
    <source>
        <dbReference type="ARBA" id="ARBA00023136"/>
    </source>
</evidence>
<sequence>MLKTFFFFTSLFALTAAEARPYQLKELIEKAKVHPEVKIEQFEVDKANVLFDRIDGEFRPRLSLVSGIGPNKSVTGTPLRSQQSSRIDTYTYMAEIQLKIPLYAFNREKDMHEAAQGNLKVKELEVQKKQATLIKKVKEYFYGYQYAASLNDFAGSTLKDLDEVIADMKDNKKAKNEDLTKLVLFRSLAQVKKYEIEKGLAQALLGLKFISQDDNPTVEQDWIEFNQREVPTLESINKNLGNTNIDLQRANLGVDAKTKFLTGEKKSQLPVIGLFSSFDWKNTPHSTEQSSKFAYDPYNKSDFSIGIGLIWDIDFGIKSSNISNARIELETVKAQQNFAIKNLPIQMEKIYLDLVEAQKKASELEKSYKTSKKLLNNIASGVALGITPAKDIIESYTLKAQVYQQFVEAVYNYELKLAELSYEAGAEFDPALK</sequence>
<dbReference type="InterPro" id="IPR003423">
    <property type="entry name" value="OMP_efflux"/>
</dbReference>
<reference evidence="8 9" key="1">
    <citation type="submission" date="2018-01" db="EMBL/GenBank/DDBJ databases">
        <title>Complete genome sequence of Bacteriovorax stolpii DSM12778.</title>
        <authorList>
            <person name="Tang B."/>
            <person name="Chang J."/>
        </authorList>
    </citation>
    <scope>NUCLEOTIDE SEQUENCE [LARGE SCALE GENOMIC DNA]</scope>
    <source>
        <strain evidence="8 9">DSM 12778</strain>
    </source>
</reference>
<dbReference type="RefSeq" id="WP_102244357.1">
    <property type="nucleotide sequence ID" value="NZ_CP025704.1"/>
</dbReference>
<dbReference type="GO" id="GO:0009279">
    <property type="term" value="C:cell outer membrane"/>
    <property type="evidence" value="ECO:0007669"/>
    <property type="project" value="UniProtKB-SubCell"/>
</dbReference>
<keyword evidence="7" id="KW-0998">Cell outer membrane</keyword>
<dbReference type="KEGG" id="bsto:C0V70_13325"/>
<accession>A0A2K9NU57</accession>
<gene>
    <name evidence="8" type="ORF">C0V70_13325</name>
</gene>
<dbReference type="PANTHER" id="PTHR30026:SF13">
    <property type="entry name" value="MEMBRANE EFFLUX PROTEIN, PUTATIVE-RELATED"/>
    <property type="match status" value="1"/>
</dbReference>
<dbReference type="PANTHER" id="PTHR30026">
    <property type="entry name" value="OUTER MEMBRANE PROTEIN TOLC"/>
    <property type="match status" value="1"/>
</dbReference>
<evidence type="ECO:0000256" key="3">
    <source>
        <dbReference type="ARBA" id="ARBA00022448"/>
    </source>
</evidence>
<dbReference type="AlphaFoldDB" id="A0A2K9NU57"/>
<evidence type="ECO:0000256" key="1">
    <source>
        <dbReference type="ARBA" id="ARBA00004442"/>
    </source>
</evidence>
<evidence type="ECO:0000313" key="9">
    <source>
        <dbReference type="Proteomes" id="UP000235584"/>
    </source>
</evidence>
<comment type="similarity">
    <text evidence="2">Belongs to the outer membrane factor (OMF) (TC 1.B.17) family.</text>
</comment>
<keyword evidence="3" id="KW-0813">Transport</keyword>
<dbReference type="EMBL" id="CP025704">
    <property type="protein sequence ID" value="AUN99066.1"/>
    <property type="molecule type" value="Genomic_DNA"/>
</dbReference>